<evidence type="ECO:0000313" key="5">
    <source>
        <dbReference type="Proteomes" id="UP000008130"/>
    </source>
</evidence>
<dbReference type="InterPro" id="IPR002880">
    <property type="entry name" value="Pyrv_Fd/Flavodoxin_OxRdtase_N"/>
</dbReference>
<dbReference type="SUPFAM" id="SSF52922">
    <property type="entry name" value="TK C-terminal domain-like"/>
    <property type="match status" value="1"/>
</dbReference>
<dbReference type="CDD" id="cd07034">
    <property type="entry name" value="TPP_PYR_PFOR_IOR-alpha_like"/>
    <property type="match status" value="1"/>
</dbReference>
<dbReference type="STRING" id="991905.SL003B_0828"/>
<evidence type="ECO:0000313" key="4">
    <source>
        <dbReference type="EMBL" id="ADZ69258.1"/>
    </source>
</evidence>
<dbReference type="PANTHER" id="PTHR48084:SF3">
    <property type="entry name" value="SUBUNIT OF PYRUVATE:FLAVODOXIN OXIDOREDUCTASE"/>
    <property type="match status" value="1"/>
</dbReference>
<dbReference type="InterPro" id="IPR009014">
    <property type="entry name" value="Transketo_C/PFOR_II"/>
</dbReference>
<dbReference type="NCBIfam" id="NF009589">
    <property type="entry name" value="PRK13030.1"/>
    <property type="match status" value="1"/>
</dbReference>
<name>F2IWF9_POLGS</name>
<dbReference type="GO" id="GO:0016903">
    <property type="term" value="F:oxidoreductase activity, acting on the aldehyde or oxo group of donors"/>
    <property type="evidence" value="ECO:0007669"/>
    <property type="project" value="InterPro"/>
</dbReference>
<evidence type="ECO:0000256" key="1">
    <source>
        <dbReference type="ARBA" id="ARBA00023002"/>
    </source>
</evidence>
<reference evidence="4 5" key="1">
    <citation type="journal article" date="2011" name="J. Bacteriol.">
        <title>Complete genome sequence of Polymorphum gilvum SL003B-26A1T, a crude oil-degrading bacterium from oil-polluted saline soil.</title>
        <authorList>
            <person name="Li S.G."/>
            <person name="Tang Y.Q."/>
            <person name="Nie Y."/>
            <person name="Cai M."/>
            <person name="Wu X.L."/>
        </authorList>
    </citation>
    <scope>NUCLEOTIDE SEQUENCE [LARGE SCALE GENOMIC DNA]</scope>
    <source>
        <strain evidence="5">LMG 25793 / CGMCC 1.9160 / SL003B-26A1</strain>
    </source>
</reference>
<evidence type="ECO:0000259" key="2">
    <source>
        <dbReference type="Pfam" id="PF01558"/>
    </source>
</evidence>
<dbReference type="eggNOG" id="COG1014">
    <property type="taxonomic scope" value="Bacteria"/>
</dbReference>
<feature type="domain" description="DUF6537" evidence="3">
    <location>
        <begin position="935"/>
        <end position="1132"/>
    </location>
</feature>
<accession>F2IWF9</accession>
<dbReference type="AlphaFoldDB" id="F2IWF9"/>
<dbReference type="SUPFAM" id="SSF53323">
    <property type="entry name" value="Pyruvate-ferredoxin oxidoreductase, PFOR, domain III"/>
    <property type="match status" value="1"/>
</dbReference>
<dbReference type="Pfam" id="PF01558">
    <property type="entry name" value="POR"/>
    <property type="match status" value="1"/>
</dbReference>
<dbReference type="InterPro" id="IPR019752">
    <property type="entry name" value="Pyrv/ketoisovalerate_OxRed_cat"/>
</dbReference>
<sequence>MTRNSVHLDDKYDLSRERIYVSGTQALIRLTLMQKARDRAAGHNTAGYVTGYRGSPLGALDQQFQRAAGVLAPADVLFQTAINEDLAATALWGTQQAQMRGEGRFDGVFGIWYGKGPGVDRSGDAFRHANLAGTAPLGGVLALMGDDHTCESSTTAHQSEFALVDAMMPILNPAGVQEILDYGLFGWALSRYAGIWTGLKCVKDTVESTASIDGRPDRMSFVTPDFDLPAGGLSIRPNDHPVVQEARLHEFKLPAARAFLAANGIDRMILRGGRSPKMGIISTGKSYLDVLQALEDLGIDETRAATLGLRLYKVGCPWPLDAAGARSFARGLDLVVVVEEKRALIETQLKEALYGTANAPRIVGKADEEGRPLFRSQGALDSNEIGIAIGERLLLSAPNEDLARRVEVLRDLQATLATTKDVASRIPYFCPGCPHNSSTRIPDGARAYAGIGCHYMVQWMDRNTEGYTQMGGEGANWVGEAPFSTRGHVFQNIGDGTYNHSGSMAIRAARAAGVTMTYKILFNDAVAMTGGQRNDGGLTVPQIAGQVAAEGVTRIAVVTDEPGKYTAGTAWPQGTTIDHRDDLIAVEEDLAATPGLTVLIYDQTCAAEKRRRRKRGTFPDPDRRVFINDLVCEGCGDCGMQSNCVAIQPLETEWGRKRQIDQSSCNKDFSCLKGFCPSFVTVHGARLKTREAVRRAPPAVAEPDKVPLDGLYGILITGVGGTGVVTVGAILGMAAHIEGRGCGIIDMAGLAQKGGAVTSHLKLALRPEDISTIRIAAGGADLVIGCDIVVAGTAKVLAACDPRRTVAVVNTHQTLPGDFTRDADFSLPGKRLEKAIRDRTAAGRALFLDATRLAGDLFGDTIAANLFMLGCAYQQGAVPLEAASIEQAIELNGVSVAMNLDAFRWGRAAAADPDGVARLAGTAQGGRPVAEQGLGEMVRRRQAFLTDYHNAAYGHRYGELVERIRARERAVAPGRDELSRTVAEQLFRMMAIKDEYEVARLYTDRRFVGRLQDTFETWTRLEFHLAPPLLSRPDPRTGRPAKRRFGPWMLPVFRLLARMKGLRGTPLDPFGHSRERRMERRVLAEYRAVVADIAERLDAERYDAAVVLAAYPAAIRGFGPVREEAIRRSDAQVPALREAFRTGRPLSAAAE</sequence>
<gene>
    <name evidence="4" type="ordered locus">SL003B_0828</name>
</gene>
<evidence type="ECO:0000259" key="3">
    <source>
        <dbReference type="Pfam" id="PF20169"/>
    </source>
</evidence>
<dbReference type="Pfam" id="PF20169">
    <property type="entry name" value="DUF6537"/>
    <property type="match status" value="1"/>
</dbReference>
<dbReference type="HOGENOM" id="CLU_009166_1_0_5"/>
<feature type="domain" description="Pyruvate/ketoisovalerate oxidoreductase catalytic" evidence="2">
    <location>
        <begin position="720"/>
        <end position="907"/>
    </location>
</feature>
<organism evidence="4 5">
    <name type="scientific">Polymorphum gilvum (strain LMG 25793 / CGMCC 1.9160 / SL003B-26A1)</name>
    <dbReference type="NCBI Taxonomy" id="991905"/>
    <lineage>
        <taxon>Bacteria</taxon>
        <taxon>Pseudomonadati</taxon>
        <taxon>Pseudomonadota</taxon>
        <taxon>Alphaproteobacteria</taxon>
        <taxon>Rhodobacterales</taxon>
        <taxon>Paracoccaceae</taxon>
        <taxon>Polymorphum</taxon>
    </lineage>
</organism>
<dbReference type="SUPFAM" id="SSF52518">
    <property type="entry name" value="Thiamin diphosphate-binding fold (THDP-binding)"/>
    <property type="match status" value="2"/>
</dbReference>
<dbReference type="KEGG" id="pgv:SL003B_0828"/>
<keyword evidence="5" id="KW-1185">Reference proteome</keyword>
<dbReference type="NCBIfam" id="NF009588">
    <property type="entry name" value="PRK13029.1"/>
    <property type="match status" value="1"/>
</dbReference>
<dbReference type="RefSeq" id="WP_013651575.1">
    <property type="nucleotide sequence ID" value="NC_015259.1"/>
</dbReference>
<dbReference type="PANTHER" id="PTHR48084">
    <property type="entry name" value="2-OXOGLUTARATE OXIDOREDUCTASE SUBUNIT KORB-RELATED"/>
    <property type="match status" value="1"/>
</dbReference>
<protein>
    <submittedName>
        <fullName evidence="4">Putative Indolepyruvate ferredoxin oxidoreductase iorA-like protein</fullName>
    </submittedName>
</protein>
<dbReference type="Proteomes" id="UP000008130">
    <property type="component" value="Chromosome"/>
</dbReference>
<dbReference type="EMBL" id="CP002568">
    <property type="protein sequence ID" value="ADZ69258.1"/>
    <property type="molecule type" value="Genomic_DNA"/>
</dbReference>
<keyword evidence="1" id="KW-0560">Oxidoreductase</keyword>
<dbReference type="InterPro" id="IPR051457">
    <property type="entry name" value="2-oxoacid:Fd_oxidoreductase"/>
</dbReference>
<dbReference type="Gene3D" id="3.40.920.10">
    <property type="entry name" value="Pyruvate-ferredoxin oxidoreductase, PFOR, domain III"/>
    <property type="match status" value="1"/>
</dbReference>
<dbReference type="eggNOG" id="COG4231">
    <property type="taxonomic scope" value="Bacteria"/>
</dbReference>
<keyword evidence="4" id="KW-0670">Pyruvate</keyword>
<dbReference type="PATRIC" id="fig|991905.3.peg.841"/>
<dbReference type="InterPro" id="IPR046667">
    <property type="entry name" value="DUF6537"/>
</dbReference>
<dbReference type="InterPro" id="IPR002869">
    <property type="entry name" value="Pyrv_flavodox_OxRed_cen"/>
</dbReference>
<dbReference type="InterPro" id="IPR029061">
    <property type="entry name" value="THDP-binding"/>
</dbReference>
<dbReference type="OrthoDB" id="9803617at2"/>
<proteinExistence type="predicted"/>
<dbReference type="Gene3D" id="3.40.50.970">
    <property type="match status" value="1"/>
</dbReference>